<evidence type="ECO:0000313" key="4">
    <source>
        <dbReference type="EMBL" id="MBB5912803.1"/>
    </source>
</evidence>
<evidence type="ECO:0000256" key="1">
    <source>
        <dbReference type="SAM" id="SignalP"/>
    </source>
</evidence>
<dbReference type="Proteomes" id="UP000540412">
    <property type="component" value="Unassembled WGS sequence"/>
</dbReference>
<comment type="caution">
    <text evidence="4">The sequence shown here is derived from an EMBL/GenBank/DDBJ whole genome shotgun (WGS) entry which is preliminary data.</text>
</comment>
<name>A0A7W9PBU7_9NOCA</name>
<evidence type="ECO:0000313" key="5">
    <source>
        <dbReference type="Proteomes" id="UP000540412"/>
    </source>
</evidence>
<dbReference type="EMBL" id="JACHIT010000001">
    <property type="protein sequence ID" value="MBB5912803.1"/>
    <property type="molecule type" value="Genomic_DNA"/>
</dbReference>
<gene>
    <name evidence="4" type="ORF">BJY24_001670</name>
</gene>
<dbReference type="PROSITE" id="PS51257">
    <property type="entry name" value="PROKAR_LIPOPROTEIN"/>
    <property type="match status" value="1"/>
</dbReference>
<dbReference type="Pfam" id="PF24092">
    <property type="entry name" value="DUF7373_C"/>
    <property type="match status" value="1"/>
</dbReference>
<feature type="domain" description="DUF7373" evidence="3">
    <location>
        <begin position="259"/>
        <end position="401"/>
    </location>
</feature>
<keyword evidence="1" id="KW-0732">Signal</keyword>
<keyword evidence="5" id="KW-1185">Reference proteome</keyword>
<accession>A0A7W9PBU7</accession>
<dbReference type="InterPro" id="IPR055797">
    <property type="entry name" value="DUF7373"/>
</dbReference>
<dbReference type="Pfam" id="PF24088">
    <property type="entry name" value="DUF7373"/>
    <property type="match status" value="1"/>
</dbReference>
<proteinExistence type="predicted"/>
<dbReference type="RefSeq" id="WP_040745902.1">
    <property type="nucleotide sequence ID" value="NZ_JACHIT010000001.1"/>
</dbReference>
<dbReference type="InterPro" id="IPR056463">
    <property type="entry name" value="DUF7373_C"/>
</dbReference>
<feature type="chain" id="PRO_5039489290" evidence="1">
    <location>
        <begin position="20"/>
        <end position="402"/>
    </location>
</feature>
<sequence length="402" mass="44024">MRRTTGLLAAGLLAASLLAGCGSGGGAAVPADPVIDIKQLDLGPYSGQPHDMGTPKNNEAARMIEAERLGNFVPLPMDIDPAFVHPAPFASLVFVDPKDSLLNNIIKVDTSRFAEDAPDFISGFASYARNDPYNEGMELANTVMLFPDEQKAANAAAALERTDAGFNDRNQPVSLPKYPGVHAHWDPTVQSIGSWYATGRYVVYTWIYDQAKAWLNKVDLPALTTLLQKSLDVVVPSIAKFTPHPPDTLMSQPIDDEAMLRRTLIRPKEDTGGAWLNPPGVYNAHSALHFNSNPDETKKVFEDNGVDKFADYGNQLFRARDAESAKKVRDEFGGPTKHFHTAESPANLPVAKCREYHGKEKLAVRYYCAVSYDRYAALAWGSQLLDAQQRISAQYAMLVNAA</sequence>
<reference evidence="4 5" key="1">
    <citation type="submission" date="2020-08" db="EMBL/GenBank/DDBJ databases">
        <title>Sequencing the genomes of 1000 actinobacteria strains.</title>
        <authorList>
            <person name="Klenk H.-P."/>
        </authorList>
    </citation>
    <scope>NUCLEOTIDE SEQUENCE [LARGE SCALE GENOMIC DNA]</scope>
    <source>
        <strain evidence="4 5">DSM 43582</strain>
    </source>
</reference>
<feature type="signal peptide" evidence="1">
    <location>
        <begin position="1"/>
        <end position="19"/>
    </location>
</feature>
<evidence type="ECO:0000259" key="3">
    <source>
        <dbReference type="Pfam" id="PF24092"/>
    </source>
</evidence>
<organism evidence="4 5">
    <name type="scientific">Nocardia transvalensis</name>
    <dbReference type="NCBI Taxonomy" id="37333"/>
    <lineage>
        <taxon>Bacteria</taxon>
        <taxon>Bacillati</taxon>
        <taxon>Actinomycetota</taxon>
        <taxon>Actinomycetes</taxon>
        <taxon>Mycobacteriales</taxon>
        <taxon>Nocardiaceae</taxon>
        <taxon>Nocardia</taxon>
    </lineage>
</organism>
<evidence type="ECO:0000259" key="2">
    <source>
        <dbReference type="Pfam" id="PF24088"/>
    </source>
</evidence>
<feature type="domain" description="DUF7373" evidence="2">
    <location>
        <begin position="53"/>
        <end position="254"/>
    </location>
</feature>
<dbReference type="AlphaFoldDB" id="A0A7W9PBU7"/>
<protein>
    <submittedName>
        <fullName evidence="4">Uncharacterized protein</fullName>
    </submittedName>
</protein>